<dbReference type="OrthoDB" id="5080005at2"/>
<gene>
    <name evidence="1" type="ORF">RS83_03617</name>
</gene>
<evidence type="ECO:0000313" key="2">
    <source>
        <dbReference type="Proteomes" id="UP000033640"/>
    </source>
</evidence>
<comment type="caution">
    <text evidence="1">The sequence shown here is derived from an EMBL/GenBank/DDBJ whole genome shotgun (WGS) entry which is preliminary data.</text>
</comment>
<dbReference type="Proteomes" id="UP000033640">
    <property type="component" value="Unassembled WGS sequence"/>
</dbReference>
<dbReference type="EMBL" id="JYIW01000026">
    <property type="protein sequence ID" value="KJL28543.1"/>
    <property type="molecule type" value="Genomic_DNA"/>
</dbReference>
<dbReference type="PATRIC" id="fig|82380.11.peg.3643"/>
<name>A0A0F0L5W3_9MICO</name>
<reference evidence="1 2" key="1">
    <citation type="submission" date="2015-02" db="EMBL/GenBank/DDBJ databases">
        <title>Draft genome sequences of ten Microbacterium spp. with emphasis on heavy metal contaminated environments.</title>
        <authorList>
            <person name="Corretto E."/>
        </authorList>
    </citation>
    <scope>NUCLEOTIDE SEQUENCE [LARGE SCALE GENOMIC DNA]</scope>
    <source>
        <strain evidence="1 2">BEL4b</strain>
    </source>
</reference>
<evidence type="ECO:0000313" key="1">
    <source>
        <dbReference type="EMBL" id="KJL28543.1"/>
    </source>
</evidence>
<evidence type="ECO:0008006" key="3">
    <source>
        <dbReference type="Google" id="ProtNLM"/>
    </source>
</evidence>
<dbReference type="RefSeq" id="WP_045280778.1">
    <property type="nucleotide sequence ID" value="NZ_JYIW01000026.1"/>
</dbReference>
<protein>
    <recommendedName>
        <fullName evidence="3">DUF4878 domain-containing protein</fullName>
    </recommendedName>
</protein>
<sequence length="300" mass="30936">MSRRGSWVLGVGIAAVLLLAAGIWLWQSSSGPATAEDTATAYLRALESGDVKAVDSTGPGISEETGTAFAGAAEYITDGAVGDVDQQGDTAAVDVSFRLDGEKRSATLTLTRQDGAWRIDSSGLGTLTAVPDRGAFVTVGDAVFAADDGITLLPARYPLSAAPDDLLDGTAFVAVLPGESVETALAVELRDAATGAAQAALDERLEACTAKGGEQPEGCGIRIPWGTEFREVADVRYRIDTLPSIALSGTGFTAGGGVLVATVTGTGHDGAERTTTYRTESWMVRGDVTFTETTIALTVW</sequence>
<dbReference type="AlphaFoldDB" id="A0A0F0L5W3"/>
<proteinExistence type="predicted"/>
<organism evidence="1 2">
    <name type="scientific">Microbacterium oxydans</name>
    <dbReference type="NCBI Taxonomy" id="82380"/>
    <lineage>
        <taxon>Bacteria</taxon>
        <taxon>Bacillati</taxon>
        <taxon>Actinomycetota</taxon>
        <taxon>Actinomycetes</taxon>
        <taxon>Micrococcales</taxon>
        <taxon>Microbacteriaceae</taxon>
        <taxon>Microbacterium</taxon>
    </lineage>
</organism>
<accession>A0A0F0L5W3</accession>